<comment type="caution">
    <text evidence="1">The sequence shown here is derived from an EMBL/GenBank/DDBJ whole genome shotgun (WGS) entry which is preliminary data.</text>
</comment>
<evidence type="ECO:0000313" key="1">
    <source>
        <dbReference type="EMBL" id="KAA6342231.1"/>
    </source>
</evidence>
<dbReference type="EMBL" id="SNRW01040672">
    <property type="protein sequence ID" value="KAA6342231.1"/>
    <property type="molecule type" value="Genomic_DNA"/>
</dbReference>
<feature type="non-terminal residue" evidence="1">
    <location>
        <position position="120"/>
    </location>
</feature>
<sequence length="120" mass="14036">MNLNPTIDLFSQHFNDQLPRFMSIIRRHREISIGALSHIWKKELKWIHPPITLLPAVLKKIRDEQIEAVIIAPLQTSQVWYTELVNENAQSFMLGLINKILKPRTSLVKKNLKFPLDKIC</sequence>
<organism evidence="1 2">
    <name type="scientific">Streblomastix strix</name>
    <dbReference type="NCBI Taxonomy" id="222440"/>
    <lineage>
        <taxon>Eukaryota</taxon>
        <taxon>Metamonada</taxon>
        <taxon>Preaxostyla</taxon>
        <taxon>Oxymonadida</taxon>
        <taxon>Streblomastigidae</taxon>
        <taxon>Streblomastix</taxon>
    </lineage>
</organism>
<proteinExistence type="predicted"/>
<protein>
    <submittedName>
        <fullName evidence="1">Uncharacterized protein</fullName>
    </submittedName>
</protein>
<accession>A0A5J4SAC7</accession>
<name>A0A5J4SAC7_9EUKA</name>
<gene>
    <name evidence="1" type="ORF">EZS28_052406</name>
</gene>
<evidence type="ECO:0000313" key="2">
    <source>
        <dbReference type="Proteomes" id="UP000324800"/>
    </source>
</evidence>
<dbReference type="AlphaFoldDB" id="A0A5J4SAC7"/>
<reference evidence="1 2" key="1">
    <citation type="submission" date="2019-03" db="EMBL/GenBank/DDBJ databases">
        <title>Single cell metagenomics reveals metabolic interactions within the superorganism composed of flagellate Streblomastix strix and complex community of Bacteroidetes bacteria on its surface.</title>
        <authorList>
            <person name="Treitli S.C."/>
            <person name="Kolisko M."/>
            <person name="Husnik F."/>
            <person name="Keeling P."/>
            <person name="Hampl V."/>
        </authorList>
    </citation>
    <scope>NUCLEOTIDE SEQUENCE [LARGE SCALE GENOMIC DNA]</scope>
    <source>
        <strain evidence="1">ST1C</strain>
    </source>
</reference>
<dbReference type="OrthoDB" id="6083831at2759"/>
<dbReference type="Proteomes" id="UP000324800">
    <property type="component" value="Unassembled WGS sequence"/>
</dbReference>